<feature type="transmembrane region" description="Helical" evidence="9">
    <location>
        <begin position="137"/>
        <end position="156"/>
    </location>
</feature>
<keyword evidence="6 9" id="KW-1133">Transmembrane helix</keyword>
<dbReference type="GO" id="GO:0006506">
    <property type="term" value="P:GPI anchor biosynthetic process"/>
    <property type="evidence" value="ECO:0007669"/>
    <property type="project" value="UniProtKB-UniPathway"/>
</dbReference>
<comment type="subcellular location">
    <subcellularLocation>
        <location evidence="1">Membrane</location>
        <topology evidence="1">Multi-pass membrane protein</topology>
    </subcellularLocation>
</comment>
<evidence type="ECO:0008006" key="11">
    <source>
        <dbReference type="Google" id="ProtNLM"/>
    </source>
</evidence>
<dbReference type="UniPathway" id="UPA00196"/>
<evidence type="ECO:0000256" key="3">
    <source>
        <dbReference type="ARBA" id="ARBA00008321"/>
    </source>
</evidence>
<sequence>MKMKTKHQMTTQIDRETETMRKYPRLWHDPEQEDDTVHGDDTKSALHSQQRDDGNFDNEAREDSFLRARQMRAVDLVSLSLPTPTRRLFWEISANSLVVGQEVALSCLLLAGHRVIVADSGWWEGSEIVGWEMDGQSMLMLSIGLLYVSFIIIYYYRDIRSSGDAVSDSGEWTNRRDTHTTPMRKRDKMLYRSTDSLITAVTLRFLSAILRSLTASYSSDTVAALAITGMVVHVLACDYQYANGNITQPNGPLHQSVEKTERPIFRGGIVSLNAALFSTTLLASRLSSDSAAYAFVLYAVLLFAFYPEARHTMASNSSHHGVFPCFLVTTMFSLATFILLSGIEKIVFVFVLFCIIIVSPLLKWWLQRYKEIITGPWDIVHITVDDSTSS</sequence>
<organism evidence="10">
    <name type="scientific">Ditylum brightwellii</name>
    <dbReference type="NCBI Taxonomy" id="49249"/>
    <lineage>
        <taxon>Eukaryota</taxon>
        <taxon>Sar</taxon>
        <taxon>Stramenopiles</taxon>
        <taxon>Ochrophyta</taxon>
        <taxon>Bacillariophyta</taxon>
        <taxon>Mediophyceae</taxon>
        <taxon>Lithodesmiophycidae</taxon>
        <taxon>Lithodesmiales</taxon>
        <taxon>Lithodesmiaceae</taxon>
        <taxon>Ditylum</taxon>
    </lineage>
</organism>
<keyword evidence="4" id="KW-0337">GPI-anchor biosynthesis</keyword>
<dbReference type="GO" id="GO:0000506">
    <property type="term" value="C:glycosylphosphatidylinositol-N-acetylglucosaminyltransferase (GPI-GnT) complex"/>
    <property type="evidence" value="ECO:0007669"/>
    <property type="project" value="TreeGrafter"/>
</dbReference>
<comment type="pathway">
    <text evidence="2">Glycolipid biosynthesis; glycosylphosphatidylinositol-anchor biosynthesis.</text>
</comment>
<gene>
    <name evidence="10" type="ORF">DBRI00130_LOCUS3208</name>
</gene>
<feature type="transmembrane region" description="Helical" evidence="9">
    <location>
        <begin position="321"/>
        <end position="340"/>
    </location>
</feature>
<evidence type="ECO:0000256" key="1">
    <source>
        <dbReference type="ARBA" id="ARBA00004141"/>
    </source>
</evidence>
<evidence type="ECO:0000256" key="8">
    <source>
        <dbReference type="SAM" id="MobiDB-lite"/>
    </source>
</evidence>
<comment type="similarity">
    <text evidence="3">Belongs to the PIGC family.</text>
</comment>
<reference evidence="10" key="1">
    <citation type="submission" date="2021-01" db="EMBL/GenBank/DDBJ databases">
        <authorList>
            <person name="Corre E."/>
            <person name="Pelletier E."/>
            <person name="Niang G."/>
            <person name="Scheremetjew M."/>
            <person name="Finn R."/>
            <person name="Kale V."/>
            <person name="Holt S."/>
            <person name="Cochrane G."/>
            <person name="Meng A."/>
            <person name="Brown T."/>
            <person name="Cohen L."/>
        </authorList>
    </citation>
    <scope>NUCLEOTIDE SEQUENCE</scope>
    <source>
        <strain evidence="10">GSO104</strain>
    </source>
</reference>
<accession>A0A7S4QJP7</accession>
<evidence type="ECO:0000313" key="10">
    <source>
        <dbReference type="EMBL" id="CAE4584440.1"/>
    </source>
</evidence>
<evidence type="ECO:0000256" key="2">
    <source>
        <dbReference type="ARBA" id="ARBA00004687"/>
    </source>
</evidence>
<proteinExistence type="inferred from homology"/>
<evidence type="ECO:0000256" key="4">
    <source>
        <dbReference type="ARBA" id="ARBA00022502"/>
    </source>
</evidence>
<evidence type="ECO:0000256" key="6">
    <source>
        <dbReference type="ARBA" id="ARBA00022989"/>
    </source>
</evidence>
<dbReference type="PANTHER" id="PTHR12982:SF0">
    <property type="entry name" value="PHOSPHATIDYLINOSITOL N-ACETYLGLUCOSAMINYLTRANSFERASE SUBUNIT C"/>
    <property type="match status" value="1"/>
</dbReference>
<protein>
    <recommendedName>
        <fullName evidence="11">Phosphatidylinositol N-acetylglucosaminyltransferase</fullName>
    </recommendedName>
</protein>
<dbReference type="Pfam" id="PF06432">
    <property type="entry name" value="GPI2"/>
    <property type="match status" value="1"/>
</dbReference>
<feature type="transmembrane region" description="Helical" evidence="9">
    <location>
        <begin position="290"/>
        <end position="309"/>
    </location>
</feature>
<feature type="region of interest" description="Disordered" evidence="8">
    <location>
        <begin position="1"/>
        <end position="58"/>
    </location>
</feature>
<feature type="transmembrane region" description="Helical" evidence="9">
    <location>
        <begin position="96"/>
        <end position="117"/>
    </location>
</feature>
<dbReference type="InterPro" id="IPR009450">
    <property type="entry name" value="Plno_GlcNAc_GPI2"/>
</dbReference>
<feature type="compositionally biased region" description="Basic and acidic residues" evidence="8">
    <location>
        <begin position="13"/>
        <end position="58"/>
    </location>
</feature>
<dbReference type="AlphaFoldDB" id="A0A7S4QJP7"/>
<dbReference type="PANTHER" id="PTHR12982">
    <property type="entry name" value="PHOSPHATIDYLINOSITOL GLYCAN, CLASS C"/>
    <property type="match status" value="1"/>
</dbReference>
<evidence type="ECO:0000256" key="9">
    <source>
        <dbReference type="SAM" id="Phobius"/>
    </source>
</evidence>
<feature type="transmembrane region" description="Helical" evidence="9">
    <location>
        <begin position="346"/>
        <end position="366"/>
    </location>
</feature>
<keyword evidence="7 9" id="KW-0472">Membrane</keyword>
<name>A0A7S4QJP7_9STRA</name>
<evidence type="ECO:0000256" key="7">
    <source>
        <dbReference type="ARBA" id="ARBA00023136"/>
    </source>
</evidence>
<keyword evidence="5 9" id="KW-0812">Transmembrane</keyword>
<feature type="transmembrane region" description="Helical" evidence="9">
    <location>
        <begin position="263"/>
        <end position="284"/>
    </location>
</feature>
<dbReference type="EMBL" id="HBNS01003947">
    <property type="protein sequence ID" value="CAE4584440.1"/>
    <property type="molecule type" value="Transcribed_RNA"/>
</dbReference>
<evidence type="ECO:0000256" key="5">
    <source>
        <dbReference type="ARBA" id="ARBA00022692"/>
    </source>
</evidence>